<evidence type="ECO:0000256" key="1">
    <source>
        <dbReference type="SAM" id="MobiDB-lite"/>
    </source>
</evidence>
<name>A0A167PU41_CALVF</name>
<feature type="compositionally biased region" description="Low complexity" evidence="1">
    <location>
        <begin position="58"/>
        <end position="74"/>
    </location>
</feature>
<proteinExistence type="predicted"/>
<feature type="compositionally biased region" description="Basic residues" evidence="1">
    <location>
        <begin position="201"/>
        <end position="213"/>
    </location>
</feature>
<gene>
    <name evidence="2" type="ORF">CALVIDRAFT_561530</name>
</gene>
<feature type="region of interest" description="Disordered" evidence="1">
    <location>
        <begin position="172"/>
        <end position="231"/>
    </location>
</feature>
<sequence length="328" mass="35851">MPFFIPRRNTPPVVEVHLDAKAPRPLSDSSSRKDKLRVSLVHLSRYFARPKSAFTAPSLSSSISTRSSDNSSKSFELPKIATTEKIVLEKRSTPEGFMLISKKPAQAPNAAASVQDKISVRSGVTRTLSTASRRGQPLPPPTMAQLAALKIYAEKALPPLPKSRRNSVVLSITPPTESIPPPAYLSNKPKAAPSAFTTPPKPRRVSLRPKTPKTPKTPNNTDSFLSFSTTPPTRSYSFRIASSAVRTSFLSLTPSPSPPTKKNKLVHRYSTTSQRMGNPNGAVLPPGKIELRVAELPMSTSYASRPLYRHPYATAIPAPSPRYSRRHD</sequence>
<feature type="compositionally biased region" description="Polar residues" evidence="1">
    <location>
        <begin position="222"/>
        <end position="231"/>
    </location>
</feature>
<reference evidence="2 3" key="1">
    <citation type="journal article" date="2016" name="Mol. Biol. Evol.">
        <title>Comparative Genomics of Early-Diverging Mushroom-Forming Fungi Provides Insights into the Origins of Lignocellulose Decay Capabilities.</title>
        <authorList>
            <person name="Nagy L.G."/>
            <person name="Riley R."/>
            <person name="Tritt A."/>
            <person name="Adam C."/>
            <person name="Daum C."/>
            <person name="Floudas D."/>
            <person name="Sun H."/>
            <person name="Yadav J.S."/>
            <person name="Pangilinan J."/>
            <person name="Larsson K.H."/>
            <person name="Matsuura K."/>
            <person name="Barry K."/>
            <person name="Labutti K."/>
            <person name="Kuo R."/>
            <person name="Ohm R.A."/>
            <person name="Bhattacharya S.S."/>
            <person name="Shirouzu T."/>
            <person name="Yoshinaga Y."/>
            <person name="Martin F.M."/>
            <person name="Grigoriev I.V."/>
            <person name="Hibbett D.S."/>
        </authorList>
    </citation>
    <scope>NUCLEOTIDE SEQUENCE [LARGE SCALE GENOMIC DNA]</scope>
    <source>
        <strain evidence="2 3">TUFC12733</strain>
    </source>
</reference>
<protein>
    <submittedName>
        <fullName evidence="2">Uncharacterized protein</fullName>
    </submittedName>
</protein>
<evidence type="ECO:0000313" key="3">
    <source>
        <dbReference type="Proteomes" id="UP000076738"/>
    </source>
</evidence>
<keyword evidence="3" id="KW-1185">Reference proteome</keyword>
<dbReference type="AlphaFoldDB" id="A0A167PU41"/>
<dbReference type="EMBL" id="KV417273">
    <property type="protein sequence ID" value="KZO99125.1"/>
    <property type="molecule type" value="Genomic_DNA"/>
</dbReference>
<dbReference type="OrthoDB" id="3361662at2759"/>
<feature type="region of interest" description="Disordered" evidence="1">
    <location>
        <begin position="54"/>
        <end position="74"/>
    </location>
</feature>
<accession>A0A167PU41</accession>
<organism evidence="2 3">
    <name type="scientific">Calocera viscosa (strain TUFC12733)</name>
    <dbReference type="NCBI Taxonomy" id="1330018"/>
    <lineage>
        <taxon>Eukaryota</taxon>
        <taxon>Fungi</taxon>
        <taxon>Dikarya</taxon>
        <taxon>Basidiomycota</taxon>
        <taxon>Agaricomycotina</taxon>
        <taxon>Dacrymycetes</taxon>
        <taxon>Dacrymycetales</taxon>
        <taxon>Dacrymycetaceae</taxon>
        <taxon>Calocera</taxon>
    </lineage>
</organism>
<dbReference type="Proteomes" id="UP000076738">
    <property type="component" value="Unassembled WGS sequence"/>
</dbReference>
<evidence type="ECO:0000313" key="2">
    <source>
        <dbReference type="EMBL" id="KZO99125.1"/>
    </source>
</evidence>